<protein>
    <submittedName>
        <fullName evidence="1">Uncharacterized protein</fullName>
    </submittedName>
</protein>
<dbReference type="EMBL" id="LAZR01038647">
    <property type="protein sequence ID" value="KKL19001.1"/>
    <property type="molecule type" value="Genomic_DNA"/>
</dbReference>
<evidence type="ECO:0000313" key="1">
    <source>
        <dbReference type="EMBL" id="KKL19001.1"/>
    </source>
</evidence>
<name>A0A0F9DMT1_9ZZZZ</name>
<proteinExistence type="predicted"/>
<accession>A0A0F9DMT1</accession>
<feature type="non-terminal residue" evidence="1">
    <location>
        <position position="1"/>
    </location>
</feature>
<organism evidence="1">
    <name type="scientific">marine sediment metagenome</name>
    <dbReference type="NCBI Taxonomy" id="412755"/>
    <lineage>
        <taxon>unclassified sequences</taxon>
        <taxon>metagenomes</taxon>
        <taxon>ecological metagenomes</taxon>
    </lineage>
</organism>
<gene>
    <name evidence="1" type="ORF">LCGC14_2469840</name>
</gene>
<comment type="caution">
    <text evidence="1">The sequence shown here is derived from an EMBL/GenBank/DDBJ whole genome shotgun (WGS) entry which is preliminary data.</text>
</comment>
<dbReference type="AlphaFoldDB" id="A0A0F9DMT1"/>
<reference evidence="1" key="1">
    <citation type="journal article" date="2015" name="Nature">
        <title>Complex archaea that bridge the gap between prokaryotes and eukaryotes.</title>
        <authorList>
            <person name="Spang A."/>
            <person name="Saw J.H."/>
            <person name="Jorgensen S.L."/>
            <person name="Zaremba-Niedzwiedzka K."/>
            <person name="Martijn J."/>
            <person name="Lind A.E."/>
            <person name="van Eijk R."/>
            <person name="Schleper C."/>
            <person name="Guy L."/>
            <person name="Ettema T.J."/>
        </authorList>
    </citation>
    <scope>NUCLEOTIDE SEQUENCE</scope>
</reference>
<sequence length="97" mass="11204">TISGDPQTNGAMSIANIFAKWWQDDRIARDATMGGDAYVFNSTKYNLKRKTINIHYSAVINPLYGFNDGDRIGRIQSWKRSLDTDYYEIDVIYQEDE</sequence>